<sequence length="1139" mass="117442">MLLAQAPAALALSEEAAARISAALAFEALQSALETANSHGNTSLLASIVENTRLTPGRADAIERLASQLRPDLSKSIARAVDTGNRLAELYPGASLRAMPQSRFGFEKKRPNSIGFLFPGGDPSIDKSDLSEFQRNYSLDMMHVEAARDLGYSGSGVVVGIIDSGIDRRPNGTAHPEFEGRVDPRSTSYLHWFDTSLDGDTLTVAEFEAAFQQGASDTFDLDGHGTHVAGIVGAGRNGFGMEGVAPGVTFLSVAAIAGAEGAVTVNGVEMDIDDLQLCGKDFLNGICDPVTGAVVPDTAGFSYLAQFSDVKVINGSFGPYIEDGAQTWDLPEDEQDQLLADATAMRESLDAGQIIVMAAGNEYLQAPIVAENPIGNGLFPFIQPGNQDTTNSSGELIYDDDGTGLDLSTTSADVLSAAEQADGIDRGRVVVVVALDANSQIAPYSNRCGVAKEWCLAAPGGGLTTDSGIYSTFPEDQGSYASENGTSMAAPNVSGAIAVLIEAYPAFTPAEILEALFLTAEDLGAKGVDEVYGWGLPRLDRALTIRSVDITGSGIYVVGADGTDTTWIASFESEGGLDKQGSGTLALQGAATFNGPASVTGGLLSVNSSLTVPTLTVGANGTLGGSGTVTGDVEIFGTLAPGNSPGTLTVTGDVTLSSTANTEIDVDGTGTENGAGNFDRILVTGTGSVFTADGTITPVLRGISGSATNSFTPDVGDVFTFVQVSDGSVAGSFDSLVQPTDGLADGTRFDVLYGTSSLSLATTPTSYADLGAHGITLSGNVVALARALDAGRPAAGVRPGAAYTDAYNVLYAASIADLSSGLQTLTGQIHAEMGTTAVRAVGRFADTLGERQLQQVVGWIAPGSTPYGTGTAWLIGTSGLTNVGSKGGVEGFDAKTNSVAFGIDWNFSDGTAGIAGSYEHADVSAVSTGSGRAETYQGALYTTFETGVVDLSARAGLSYGSLSTRRTTSLGSYQAIATADGHGVGGFVEASAFRAFETQNVTLTPSVSLGYRAFHRDDMNEEGSVFGLSVPSAAFEDLQTTLGLALSTRVSLKNGVQLAPLLSVGWRHDFTDTARSVPVGLLGSDFDVEGAEIGNDAFLGRLSLTAIATERHSFEAAYQAEIRDNLDSHVFSLAARLRF</sequence>
<keyword evidence="9" id="KW-1185">Reference proteome</keyword>
<dbReference type="Gene3D" id="2.40.128.130">
    <property type="entry name" value="Autotransporter beta-domain"/>
    <property type="match status" value="1"/>
</dbReference>
<dbReference type="PROSITE" id="PS51892">
    <property type="entry name" value="SUBTILASE"/>
    <property type="match status" value="1"/>
</dbReference>
<evidence type="ECO:0000256" key="3">
    <source>
        <dbReference type="ARBA" id="ARBA00022729"/>
    </source>
</evidence>
<keyword evidence="3" id="KW-0732">Signal</keyword>
<keyword evidence="4 6" id="KW-0378">Hydrolase</keyword>
<evidence type="ECO:0000256" key="1">
    <source>
        <dbReference type="ARBA" id="ARBA00011073"/>
    </source>
</evidence>
<dbReference type="PRINTS" id="PR00723">
    <property type="entry name" value="SUBTILISIN"/>
</dbReference>
<feature type="domain" description="Autotransporter" evidence="7">
    <location>
        <begin position="865"/>
        <end position="1139"/>
    </location>
</feature>
<organism evidence="8 9">
    <name type="scientific">Roseibium sediminicola</name>
    <dbReference type="NCBI Taxonomy" id="2933272"/>
    <lineage>
        <taxon>Bacteria</taxon>
        <taxon>Pseudomonadati</taxon>
        <taxon>Pseudomonadota</taxon>
        <taxon>Alphaproteobacteria</taxon>
        <taxon>Hyphomicrobiales</taxon>
        <taxon>Stappiaceae</taxon>
        <taxon>Roseibium</taxon>
    </lineage>
</organism>
<evidence type="ECO:0000313" key="8">
    <source>
        <dbReference type="EMBL" id="MCK7612261.1"/>
    </source>
</evidence>
<dbReference type="RefSeq" id="WP_248153206.1">
    <property type="nucleotide sequence ID" value="NZ_JALNMJ010000005.1"/>
</dbReference>
<dbReference type="PANTHER" id="PTHR43806:SF11">
    <property type="entry name" value="CEREVISIN-RELATED"/>
    <property type="match status" value="1"/>
</dbReference>
<dbReference type="InterPro" id="IPR013425">
    <property type="entry name" value="Autotrns_rpt"/>
</dbReference>
<dbReference type="InterPro" id="IPR022398">
    <property type="entry name" value="Peptidase_S8_His-AS"/>
</dbReference>
<dbReference type="InterPro" id="IPR005546">
    <property type="entry name" value="Autotransporte_beta"/>
</dbReference>
<feature type="active site" description="Charge relay system" evidence="6">
    <location>
        <position position="163"/>
    </location>
</feature>
<evidence type="ECO:0000313" key="9">
    <source>
        <dbReference type="Proteomes" id="UP001431221"/>
    </source>
</evidence>
<dbReference type="InterPro" id="IPR015500">
    <property type="entry name" value="Peptidase_S8_subtilisin-rel"/>
</dbReference>
<keyword evidence="2 6" id="KW-0645">Protease</keyword>
<evidence type="ECO:0000256" key="4">
    <source>
        <dbReference type="ARBA" id="ARBA00022801"/>
    </source>
</evidence>
<protein>
    <submittedName>
        <fullName evidence="8">S8 family serine peptidase</fullName>
    </submittedName>
</protein>
<dbReference type="SMART" id="SM00869">
    <property type="entry name" value="Autotransporter"/>
    <property type="match status" value="1"/>
</dbReference>
<dbReference type="InterPro" id="IPR006315">
    <property type="entry name" value="OM_autotransptr_brl_dom"/>
</dbReference>
<dbReference type="PROSITE" id="PS00137">
    <property type="entry name" value="SUBTILASE_HIS"/>
    <property type="match status" value="1"/>
</dbReference>
<evidence type="ECO:0000256" key="5">
    <source>
        <dbReference type="ARBA" id="ARBA00022825"/>
    </source>
</evidence>
<name>A0ABT0GS43_9HYPH</name>
<dbReference type="InterPro" id="IPR036709">
    <property type="entry name" value="Autotransporte_beta_dom_sf"/>
</dbReference>
<dbReference type="InterPro" id="IPR034061">
    <property type="entry name" value="Peptidases_S8_Autotransporter"/>
</dbReference>
<dbReference type="Gene3D" id="3.40.50.200">
    <property type="entry name" value="Peptidase S8/S53 domain"/>
    <property type="match status" value="1"/>
</dbReference>
<feature type="active site" description="Charge relay system" evidence="6">
    <location>
        <position position="487"/>
    </location>
</feature>
<feature type="active site" description="Charge relay system" evidence="6">
    <location>
        <position position="224"/>
    </location>
</feature>
<dbReference type="Proteomes" id="UP001431221">
    <property type="component" value="Unassembled WGS sequence"/>
</dbReference>
<dbReference type="PROSITE" id="PS51208">
    <property type="entry name" value="AUTOTRANSPORTER"/>
    <property type="match status" value="1"/>
</dbReference>
<dbReference type="PANTHER" id="PTHR43806">
    <property type="entry name" value="PEPTIDASE S8"/>
    <property type="match status" value="1"/>
</dbReference>
<reference evidence="8" key="1">
    <citation type="submission" date="2022-04" db="EMBL/GenBank/DDBJ databases">
        <title>Roseibium sp. CAU 1639 isolated from mud.</title>
        <authorList>
            <person name="Kim W."/>
        </authorList>
    </citation>
    <scope>NUCLEOTIDE SEQUENCE</scope>
    <source>
        <strain evidence="8">CAU 1639</strain>
    </source>
</reference>
<keyword evidence="5 6" id="KW-0720">Serine protease</keyword>
<comment type="similarity">
    <text evidence="1 6">Belongs to the peptidase S8 family.</text>
</comment>
<dbReference type="InterPro" id="IPR050131">
    <property type="entry name" value="Peptidase_S8_subtilisin-like"/>
</dbReference>
<dbReference type="InterPro" id="IPR000209">
    <property type="entry name" value="Peptidase_S8/S53_dom"/>
</dbReference>
<evidence type="ECO:0000256" key="2">
    <source>
        <dbReference type="ARBA" id="ARBA00022670"/>
    </source>
</evidence>
<evidence type="ECO:0000259" key="7">
    <source>
        <dbReference type="PROSITE" id="PS51208"/>
    </source>
</evidence>
<dbReference type="EMBL" id="JALNMJ010000005">
    <property type="protein sequence ID" value="MCK7612261.1"/>
    <property type="molecule type" value="Genomic_DNA"/>
</dbReference>
<evidence type="ECO:0000256" key="6">
    <source>
        <dbReference type="PROSITE-ProRule" id="PRU01240"/>
    </source>
</evidence>
<dbReference type="SUPFAM" id="SSF103515">
    <property type="entry name" value="Autotransporter"/>
    <property type="match status" value="1"/>
</dbReference>
<accession>A0ABT0GS43</accession>
<dbReference type="Pfam" id="PF03797">
    <property type="entry name" value="Autotransporter"/>
    <property type="match status" value="1"/>
</dbReference>
<gene>
    <name evidence="8" type="ORF">M0H32_08825</name>
</gene>
<proteinExistence type="inferred from homology"/>
<dbReference type="PROSITE" id="PS00138">
    <property type="entry name" value="SUBTILASE_SER"/>
    <property type="match status" value="1"/>
</dbReference>
<dbReference type="NCBIfam" id="TIGR01414">
    <property type="entry name" value="autotrans_barl"/>
    <property type="match status" value="1"/>
</dbReference>
<dbReference type="NCBIfam" id="TIGR02601">
    <property type="entry name" value="autotrns_rpt"/>
    <property type="match status" value="1"/>
</dbReference>
<dbReference type="InterPro" id="IPR036852">
    <property type="entry name" value="Peptidase_S8/S53_dom_sf"/>
</dbReference>
<dbReference type="SUPFAM" id="SSF52743">
    <property type="entry name" value="Subtilisin-like"/>
    <property type="match status" value="1"/>
</dbReference>
<dbReference type="CDD" id="cd04848">
    <property type="entry name" value="Peptidases_S8_Autotransporter_serine_protease_like"/>
    <property type="match status" value="1"/>
</dbReference>
<dbReference type="Pfam" id="PF00082">
    <property type="entry name" value="Peptidase_S8"/>
    <property type="match status" value="1"/>
</dbReference>
<dbReference type="InterPro" id="IPR023828">
    <property type="entry name" value="Peptidase_S8_Ser-AS"/>
</dbReference>
<comment type="caution">
    <text evidence="8">The sequence shown here is derived from an EMBL/GenBank/DDBJ whole genome shotgun (WGS) entry which is preliminary data.</text>
</comment>